<protein>
    <submittedName>
        <fullName evidence="1">Uncharacterized protein</fullName>
    </submittedName>
</protein>
<accession>A0A9X1XVI0</accession>
<proteinExistence type="predicted"/>
<evidence type="ECO:0000313" key="2">
    <source>
        <dbReference type="Proteomes" id="UP001139534"/>
    </source>
</evidence>
<reference evidence="1" key="1">
    <citation type="submission" date="2022-04" db="EMBL/GenBank/DDBJ databases">
        <authorList>
            <person name="Seo M.-J."/>
        </authorList>
    </citation>
    <scope>NUCLEOTIDE SEQUENCE</scope>
    <source>
        <strain evidence="1">MBLB2552</strain>
    </source>
</reference>
<comment type="caution">
    <text evidence="1">The sequence shown here is derived from an EMBL/GenBank/DDBJ whole genome shotgun (WGS) entry which is preliminary data.</text>
</comment>
<organism evidence="1 2">
    <name type="scientific">Paenibacillus mellifer</name>
    <dbReference type="NCBI Taxonomy" id="2937794"/>
    <lineage>
        <taxon>Bacteria</taxon>
        <taxon>Bacillati</taxon>
        <taxon>Bacillota</taxon>
        <taxon>Bacilli</taxon>
        <taxon>Bacillales</taxon>
        <taxon>Paenibacillaceae</taxon>
        <taxon>Paenibacillus</taxon>
    </lineage>
</organism>
<dbReference type="RefSeq" id="WP_248549857.1">
    <property type="nucleotide sequence ID" value="NZ_JALPRK010000001.1"/>
</dbReference>
<dbReference type="EMBL" id="JALPRK010000001">
    <property type="protein sequence ID" value="MCK8485596.1"/>
    <property type="molecule type" value="Genomic_DNA"/>
</dbReference>
<sequence>MDQKVHRYYELKQLQKETEQELAALRGDILDHFRDQGISELDLDGYRVRTIRQERKEYDDHKLYEALPDPEVWRLISKADAQKVAGLVKLNVIPEDKLAGTFSVKQVTLVQVEKM</sequence>
<dbReference type="AlphaFoldDB" id="A0A9X1XVI0"/>
<dbReference type="Proteomes" id="UP001139534">
    <property type="component" value="Unassembled WGS sequence"/>
</dbReference>
<gene>
    <name evidence="1" type="ORF">M0651_00225</name>
</gene>
<keyword evidence="2" id="KW-1185">Reference proteome</keyword>
<name>A0A9X1XVI0_9BACL</name>
<evidence type="ECO:0000313" key="1">
    <source>
        <dbReference type="EMBL" id="MCK8485596.1"/>
    </source>
</evidence>